<dbReference type="GeneID" id="8444833"/>
<feature type="compositionally biased region" description="Basic and acidic residues" evidence="1">
    <location>
        <begin position="106"/>
        <end position="121"/>
    </location>
</feature>
<dbReference type="eggNOG" id="ENOG502SWPI">
    <property type="taxonomic scope" value="Eukaryota"/>
</dbReference>
<sequence>MPITWNAQADARLLVAIMRTAPKIDLKAVAEYMGDDVTEYALQHRFRKLKKLADGDGGEAGSAPTTPSKSPKTPVKSRSAVSKSTPSTSARKRKAVVKPDMDEDESVVKEEPANKKIKAENADDDAAFI</sequence>
<dbReference type="RefSeq" id="XP_002544612.1">
    <property type="nucleotide sequence ID" value="XM_002544566.1"/>
</dbReference>
<reference evidence="3" key="1">
    <citation type="journal article" date="2009" name="Genome Res.">
        <title>Comparative genomic analyses of the human fungal pathogens Coccidioides and their relatives.</title>
        <authorList>
            <person name="Sharpton T.J."/>
            <person name="Stajich J.E."/>
            <person name="Rounsley S.D."/>
            <person name="Gardner M.J."/>
            <person name="Wortman J.R."/>
            <person name="Jordar V.S."/>
            <person name="Maiti R."/>
            <person name="Kodira C.D."/>
            <person name="Neafsey D.E."/>
            <person name="Zeng Q."/>
            <person name="Hung C.-Y."/>
            <person name="McMahan C."/>
            <person name="Muszewska A."/>
            <person name="Grynberg M."/>
            <person name="Mandel M.A."/>
            <person name="Kellner E.M."/>
            <person name="Barker B.M."/>
            <person name="Galgiani J.N."/>
            <person name="Orbach M.J."/>
            <person name="Kirkland T.N."/>
            <person name="Cole G.T."/>
            <person name="Henn M.R."/>
            <person name="Birren B.W."/>
            <person name="Taylor J.W."/>
        </authorList>
    </citation>
    <scope>NUCLEOTIDE SEQUENCE [LARGE SCALE GENOMIC DNA]</scope>
    <source>
        <strain evidence="3">UAMH 1704</strain>
    </source>
</reference>
<evidence type="ECO:0000313" key="3">
    <source>
        <dbReference type="Proteomes" id="UP000002058"/>
    </source>
</evidence>
<dbReference type="OrthoDB" id="5418867at2759"/>
<keyword evidence="3" id="KW-1185">Reference proteome</keyword>
<feature type="region of interest" description="Disordered" evidence="1">
    <location>
        <begin position="52"/>
        <end position="129"/>
    </location>
</feature>
<dbReference type="Proteomes" id="UP000002058">
    <property type="component" value="Unassembled WGS sequence"/>
</dbReference>
<feature type="compositionally biased region" description="Polar residues" evidence="1">
    <location>
        <begin position="79"/>
        <end position="89"/>
    </location>
</feature>
<evidence type="ECO:0000313" key="2">
    <source>
        <dbReference type="EMBL" id="EEP79283.1"/>
    </source>
</evidence>
<proteinExistence type="predicted"/>
<gene>
    <name evidence="2" type="ORF">UREG_04129</name>
</gene>
<name>C4JMS1_UNCRE</name>
<organism evidence="2 3">
    <name type="scientific">Uncinocarpus reesii (strain UAMH 1704)</name>
    <dbReference type="NCBI Taxonomy" id="336963"/>
    <lineage>
        <taxon>Eukaryota</taxon>
        <taxon>Fungi</taxon>
        <taxon>Dikarya</taxon>
        <taxon>Ascomycota</taxon>
        <taxon>Pezizomycotina</taxon>
        <taxon>Eurotiomycetes</taxon>
        <taxon>Eurotiomycetidae</taxon>
        <taxon>Onygenales</taxon>
        <taxon>Onygenaceae</taxon>
        <taxon>Uncinocarpus</taxon>
    </lineage>
</organism>
<dbReference type="STRING" id="336963.C4JMS1"/>
<dbReference type="InParanoid" id="C4JMS1"/>
<feature type="compositionally biased region" description="Low complexity" evidence="1">
    <location>
        <begin position="64"/>
        <end position="77"/>
    </location>
</feature>
<dbReference type="EMBL" id="CH476616">
    <property type="protein sequence ID" value="EEP79283.1"/>
    <property type="molecule type" value="Genomic_DNA"/>
</dbReference>
<dbReference type="OMA" id="WNAQADA"/>
<protein>
    <submittedName>
        <fullName evidence="2">Uncharacterized protein</fullName>
    </submittedName>
</protein>
<dbReference type="KEGG" id="ure:UREG_04129"/>
<accession>C4JMS1</accession>
<dbReference type="AlphaFoldDB" id="C4JMS1"/>
<evidence type="ECO:0000256" key="1">
    <source>
        <dbReference type="SAM" id="MobiDB-lite"/>
    </source>
</evidence>
<dbReference type="VEuPathDB" id="FungiDB:UREG_04129"/>
<dbReference type="HOGENOM" id="CLU_1927161_0_0_1"/>